<evidence type="ECO:0000313" key="2">
    <source>
        <dbReference type="EMBL" id="TLX22639.1"/>
    </source>
</evidence>
<feature type="region of interest" description="Disordered" evidence="1">
    <location>
        <begin position="32"/>
        <end position="55"/>
    </location>
</feature>
<keyword evidence="3" id="KW-1185">Reference proteome</keyword>
<name>A0A5R9PGL1_9GAMM</name>
<dbReference type="InterPro" id="IPR018636">
    <property type="entry name" value="DUF2058"/>
</dbReference>
<dbReference type="RefSeq" id="WP_138346751.1">
    <property type="nucleotide sequence ID" value="NZ_SROY01000001.1"/>
</dbReference>
<accession>A0A5R9PGL1</accession>
<gene>
    <name evidence="2" type="ORF">E5S66_01005</name>
</gene>
<proteinExistence type="predicted"/>
<dbReference type="Pfam" id="PF09831">
    <property type="entry name" value="DUF2058"/>
    <property type="match status" value="1"/>
</dbReference>
<dbReference type="AlphaFoldDB" id="A0A5R9PGL1"/>
<reference evidence="2 3" key="1">
    <citation type="submission" date="2019-04" db="EMBL/GenBank/DDBJ databases">
        <authorList>
            <person name="Grouzdev D.S."/>
            <person name="Nazina T.N."/>
        </authorList>
    </citation>
    <scope>NUCLEOTIDE SEQUENCE [LARGE SCALE GENOMIC DNA]</scope>
    <source>
        <strain evidence="2 3">SHC 3-19</strain>
    </source>
</reference>
<protein>
    <submittedName>
        <fullName evidence="2">DUF2058 domain-containing protein</fullName>
    </submittedName>
</protein>
<dbReference type="STRING" id="1123377.GCA_000423885_00811"/>
<evidence type="ECO:0000313" key="3">
    <source>
        <dbReference type="Proteomes" id="UP000308508"/>
    </source>
</evidence>
<dbReference type="Proteomes" id="UP000308508">
    <property type="component" value="Unassembled WGS sequence"/>
</dbReference>
<evidence type="ECO:0000256" key="1">
    <source>
        <dbReference type="SAM" id="MobiDB-lite"/>
    </source>
</evidence>
<dbReference type="EMBL" id="SROY01000001">
    <property type="protein sequence ID" value="TLX22639.1"/>
    <property type="molecule type" value="Genomic_DNA"/>
</dbReference>
<sequence>MAKANPLQEQLLKAGLVKKSKVAAVAREQHVARHAKAQAAPSEATLEAERARAEKAERDRALERERKAQAQVAELRAQARQIIQDRKLAAAGEIEYRFSVDTAIRTILVSDDQRRKLAAGALVIVRVGESFALLPRVAADKVRERDAGMIVLDHGLSADAEPAASSSEDDAYYAQFQVPDDLVW</sequence>
<comment type="caution">
    <text evidence="2">The sequence shown here is derived from an EMBL/GenBank/DDBJ whole genome shotgun (WGS) entry which is preliminary data.</text>
</comment>
<organism evidence="2 3">
    <name type="scientific">Thermomonas fusca</name>
    <dbReference type="NCBI Taxonomy" id="215690"/>
    <lineage>
        <taxon>Bacteria</taxon>
        <taxon>Pseudomonadati</taxon>
        <taxon>Pseudomonadota</taxon>
        <taxon>Gammaproteobacteria</taxon>
        <taxon>Lysobacterales</taxon>
        <taxon>Lysobacteraceae</taxon>
        <taxon>Thermomonas</taxon>
    </lineage>
</organism>